<reference evidence="2" key="1">
    <citation type="journal article" date="2011" name="Nature">
        <title>Genome sequence and analysis of the tuber crop potato.</title>
        <authorList>
            <consortium name="The Potato Genome Sequencing Consortium"/>
        </authorList>
    </citation>
    <scope>NUCLEOTIDE SEQUENCE [LARGE SCALE GENOMIC DNA]</scope>
    <source>
        <strain evidence="2">cv. DM1-3 516 R44</strain>
    </source>
</reference>
<dbReference type="EnsemblPlants" id="PGSC0003DMT400062528">
    <property type="protein sequence ID" value="PGSC0003DMT400062528"/>
    <property type="gene ID" value="PGSC0003DMG402024331"/>
</dbReference>
<dbReference type="PaxDb" id="4113-PGSC0003DMT400062528"/>
<dbReference type="HOGENOM" id="CLU_2487771_0_0_1"/>
<protein>
    <submittedName>
        <fullName evidence="1">Uncharacterized protein</fullName>
    </submittedName>
</protein>
<dbReference type="Proteomes" id="UP000011115">
    <property type="component" value="Unassembled WGS sequence"/>
</dbReference>
<proteinExistence type="predicted"/>
<keyword evidence="2" id="KW-1185">Reference proteome</keyword>
<dbReference type="AlphaFoldDB" id="M1C973"/>
<dbReference type="InParanoid" id="M1C973"/>
<dbReference type="Gramene" id="PGSC0003DMT400062528">
    <property type="protein sequence ID" value="PGSC0003DMT400062528"/>
    <property type="gene ID" value="PGSC0003DMG402024331"/>
</dbReference>
<sequence length="87" mass="9605">MDADYGGISRKDGKLTVASLHQGLGRVSVGSRVSFWGNRWCGESTLGISFPTYTKSQDRKKNVQQIQRTQGGGVLQDMIFRRNLLGS</sequence>
<evidence type="ECO:0000313" key="1">
    <source>
        <dbReference type="EnsemblPlants" id="PGSC0003DMT400062528"/>
    </source>
</evidence>
<organism evidence="1 2">
    <name type="scientific">Solanum tuberosum</name>
    <name type="common">Potato</name>
    <dbReference type="NCBI Taxonomy" id="4113"/>
    <lineage>
        <taxon>Eukaryota</taxon>
        <taxon>Viridiplantae</taxon>
        <taxon>Streptophyta</taxon>
        <taxon>Embryophyta</taxon>
        <taxon>Tracheophyta</taxon>
        <taxon>Spermatophyta</taxon>
        <taxon>Magnoliopsida</taxon>
        <taxon>eudicotyledons</taxon>
        <taxon>Gunneridae</taxon>
        <taxon>Pentapetalae</taxon>
        <taxon>asterids</taxon>
        <taxon>lamiids</taxon>
        <taxon>Solanales</taxon>
        <taxon>Solanaceae</taxon>
        <taxon>Solanoideae</taxon>
        <taxon>Solaneae</taxon>
        <taxon>Solanum</taxon>
    </lineage>
</organism>
<evidence type="ECO:0000313" key="2">
    <source>
        <dbReference type="Proteomes" id="UP000011115"/>
    </source>
</evidence>
<reference evidence="1" key="2">
    <citation type="submission" date="2015-06" db="UniProtKB">
        <authorList>
            <consortium name="EnsemblPlants"/>
        </authorList>
    </citation>
    <scope>IDENTIFICATION</scope>
    <source>
        <strain evidence="1">DM1-3 516 R44</strain>
    </source>
</reference>
<accession>M1C973</accession>
<name>M1C973_SOLTU</name>